<dbReference type="Proteomes" id="UP000011514">
    <property type="component" value="Unassembled WGS sequence"/>
</dbReference>
<reference evidence="1 2" key="1">
    <citation type="journal article" date="2014" name="PLoS Genet.">
        <title>Phylogenetically driven sequencing of extremely halophilic archaea reveals strategies for static and dynamic osmo-response.</title>
        <authorList>
            <person name="Becker E.A."/>
            <person name="Seitzer P.M."/>
            <person name="Tritt A."/>
            <person name="Larsen D."/>
            <person name="Krusor M."/>
            <person name="Yao A.I."/>
            <person name="Wu D."/>
            <person name="Madern D."/>
            <person name="Eisen J.A."/>
            <person name="Darling A.E."/>
            <person name="Facciotti M.T."/>
        </authorList>
    </citation>
    <scope>NUCLEOTIDE SEQUENCE [LARGE SCALE GENOMIC DNA]</scope>
    <source>
        <strain evidence="1 2">DSM 1137</strain>
    </source>
</reference>
<accession>M0DTF3</accession>
<name>M0DTF3_9EURY</name>
<organism evidence="1 2">
    <name type="scientific">Halorubrum saccharovorum DSM 1137</name>
    <dbReference type="NCBI Taxonomy" id="1227484"/>
    <lineage>
        <taxon>Archaea</taxon>
        <taxon>Methanobacteriati</taxon>
        <taxon>Methanobacteriota</taxon>
        <taxon>Stenosarchaea group</taxon>
        <taxon>Halobacteria</taxon>
        <taxon>Halobacteriales</taxon>
        <taxon>Haloferacaceae</taxon>
        <taxon>Halorubrum</taxon>
    </lineage>
</organism>
<proteinExistence type="predicted"/>
<protein>
    <submittedName>
        <fullName evidence="1">Uncharacterized protein</fullName>
    </submittedName>
</protein>
<evidence type="ECO:0000313" key="1">
    <source>
        <dbReference type="EMBL" id="ELZ38791.1"/>
    </source>
</evidence>
<dbReference type="AlphaFoldDB" id="M0DTF3"/>
<dbReference type="PATRIC" id="fig|1227484.4.peg.1889"/>
<dbReference type="STRING" id="1227484.C471_09480"/>
<comment type="caution">
    <text evidence="1">The sequence shown here is derived from an EMBL/GenBank/DDBJ whole genome shotgun (WGS) entry which is preliminary data.</text>
</comment>
<dbReference type="EMBL" id="AOJE01000051">
    <property type="protein sequence ID" value="ELZ38791.1"/>
    <property type="molecule type" value="Genomic_DNA"/>
</dbReference>
<sequence>MDRDNHDQQSPPAERCDGCDRGIDQVYLDAATSFDVWLNDAVGSDRPAPSHGQYHFCGTCVFEVLGLVDEHFEEDYEMPVSCEFCGEPTDGIPAQFAYRPHGTDTTIAHSLCSSCLPIVQQFCEQIPEEEPEGDTYTPREPSDRLYTDAKDSVFRYAKPYNQLTAGDRFVLEARQRSTEDFPEQRLKIAASIADRGRNPADSFEAPLSDMQVFCGNWIGIQPTNGVLELDYGTGTRQLQIRFDDAAAPDNRYRSFEGYVTHVAPPSTEPGRRTSL</sequence>
<dbReference type="RefSeq" id="WP_004048528.1">
    <property type="nucleotide sequence ID" value="NZ_AOJE01000051.1"/>
</dbReference>
<dbReference type="OrthoDB" id="377015at2157"/>
<keyword evidence="2" id="KW-1185">Reference proteome</keyword>
<evidence type="ECO:0000313" key="2">
    <source>
        <dbReference type="Proteomes" id="UP000011514"/>
    </source>
</evidence>
<gene>
    <name evidence="1" type="ORF">C471_09480</name>
</gene>